<organism evidence="2 3">
    <name type="scientific">Planococcus dechangensis</name>
    <dbReference type="NCBI Taxonomy" id="1176255"/>
    <lineage>
        <taxon>Bacteria</taxon>
        <taxon>Bacillati</taxon>
        <taxon>Bacillota</taxon>
        <taxon>Bacilli</taxon>
        <taxon>Bacillales</taxon>
        <taxon>Caryophanaceae</taxon>
        <taxon>Planococcus</taxon>
    </lineage>
</organism>
<dbReference type="InterPro" id="IPR024775">
    <property type="entry name" value="DinB-like"/>
</dbReference>
<evidence type="ECO:0000313" key="3">
    <source>
        <dbReference type="Proteomes" id="UP001595932"/>
    </source>
</evidence>
<sequence>MHMQKGVKKMEQQQILQAFKEYEIYMESLVKTLSESDDAHKPIADGKWSIAQMVKHLAEWDRFIRSERLPHMNAGAHLDGLPDVDAFNRQAIDKANTLSFPDIISEAIEERRILGRELAAFSQEQWHAVFYVSQKPMTLGQYFAGIIQHDAHHFKQIDDFLT</sequence>
<dbReference type="SUPFAM" id="SSF109854">
    <property type="entry name" value="DinB/YfiT-like putative metalloenzymes"/>
    <property type="match status" value="1"/>
</dbReference>
<evidence type="ECO:0000313" key="2">
    <source>
        <dbReference type="EMBL" id="MFC4713863.1"/>
    </source>
</evidence>
<accession>A0ABV9MH07</accession>
<proteinExistence type="predicted"/>
<feature type="domain" description="DinB-like" evidence="1">
    <location>
        <begin position="26"/>
        <end position="157"/>
    </location>
</feature>
<dbReference type="InterPro" id="IPR034660">
    <property type="entry name" value="DinB/YfiT-like"/>
</dbReference>
<keyword evidence="3" id="KW-1185">Reference proteome</keyword>
<dbReference type="Proteomes" id="UP001595932">
    <property type="component" value="Unassembled WGS sequence"/>
</dbReference>
<dbReference type="Gene3D" id="1.20.120.450">
    <property type="entry name" value="dinb family like domain"/>
    <property type="match status" value="1"/>
</dbReference>
<comment type="caution">
    <text evidence="2">The sequence shown here is derived from an EMBL/GenBank/DDBJ whole genome shotgun (WGS) entry which is preliminary data.</text>
</comment>
<evidence type="ECO:0000259" key="1">
    <source>
        <dbReference type="Pfam" id="PF12867"/>
    </source>
</evidence>
<protein>
    <submittedName>
        <fullName evidence="2">DinB family protein</fullName>
    </submittedName>
</protein>
<dbReference type="Pfam" id="PF12867">
    <property type="entry name" value="DinB_2"/>
    <property type="match status" value="1"/>
</dbReference>
<name>A0ABV9MH07_9BACL</name>
<reference evidence="3" key="1">
    <citation type="journal article" date="2019" name="Int. J. Syst. Evol. Microbiol.">
        <title>The Global Catalogue of Microorganisms (GCM) 10K type strain sequencing project: providing services to taxonomists for standard genome sequencing and annotation.</title>
        <authorList>
            <consortium name="The Broad Institute Genomics Platform"/>
            <consortium name="The Broad Institute Genome Sequencing Center for Infectious Disease"/>
            <person name="Wu L."/>
            <person name="Ma J."/>
        </authorList>
    </citation>
    <scope>NUCLEOTIDE SEQUENCE [LARGE SCALE GENOMIC DNA]</scope>
    <source>
        <strain evidence="3">CGMCC 1.12151</strain>
    </source>
</reference>
<dbReference type="EMBL" id="JBHSGL010000007">
    <property type="protein sequence ID" value="MFC4713863.1"/>
    <property type="molecule type" value="Genomic_DNA"/>
</dbReference>
<gene>
    <name evidence="2" type="ORF">ACFO5U_13360</name>
</gene>